<sequence>MTPDPEKLGAELPAGVKGTMDGEKPPLSQVEELRKAIEPFKLKYGHYLTQIRPWREFIRLSKPEGDIQKRLQVNLSHFQINYAAIFLLQMVLAIISHPECLVVIVVMAVIWIMFLKKNDDPNWVVTIGGMELGKTQRWMALSGITAIVLLCVVGQVMFSAAFFCSILVLVHGILHPIPDATDEMNEMI</sequence>
<feature type="region of interest" description="Disordered" evidence="6">
    <location>
        <begin position="1"/>
        <end position="21"/>
    </location>
</feature>
<dbReference type="GO" id="GO:0016020">
    <property type="term" value="C:membrane"/>
    <property type="evidence" value="ECO:0007669"/>
    <property type="project" value="UniProtKB-SubCell"/>
</dbReference>
<proteinExistence type="inferred from homology"/>
<dbReference type="PANTHER" id="PTHR19317:SF0">
    <property type="entry name" value="PRENYLATED RAB ACCEPTOR PROTEIN 1"/>
    <property type="match status" value="1"/>
</dbReference>
<evidence type="ECO:0000256" key="4">
    <source>
        <dbReference type="ARBA" id="ARBA00023136"/>
    </source>
</evidence>
<comment type="caution">
    <text evidence="7">The sequence shown here is derived from an EMBL/GenBank/DDBJ whole genome shotgun (WGS) entry which is preliminary data.</text>
</comment>
<evidence type="ECO:0000256" key="5">
    <source>
        <dbReference type="RuleBase" id="RU363107"/>
    </source>
</evidence>
<comment type="subcellular location">
    <subcellularLocation>
        <location evidence="1 5">Membrane</location>
        <topology evidence="1 5">Multi-pass membrane protein</topology>
    </subcellularLocation>
</comment>
<name>A0A9P1G0U4_9DINO</name>
<keyword evidence="2 5" id="KW-0812">Transmembrane</keyword>
<evidence type="ECO:0000313" key="9">
    <source>
        <dbReference type="Proteomes" id="UP001152797"/>
    </source>
</evidence>
<organism evidence="7">
    <name type="scientific">Cladocopium goreaui</name>
    <dbReference type="NCBI Taxonomy" id="2562237"/>
    <lineage>
        <taxon>Eukaryota</taxon>
        <taxon>Sar</taxon>
        <taxon>Alveolata</taxon>
        <taxon>Dinophyceae</taxon>
        <taxon>Suessiales</taxon>
        <taxon>Symbiodiniaceae</taxon>
        <taxon>Cladocopium</taxon>
    </lineage>
</organism>
<dbReference type="EMBL" id="CAMXCT010002244">
    <property type="protein sequence ID" value="CAI3996799.1"/>
    <property type="molecule type" value="Genomic_DNA"/>
</dbReference>
<keyword evidence="3 5" id="KW-1133">Transmembrane helix</keyword>
<dbReference type="Proteomes" id="UP001152797">
    <property type="component" value="Unassembled WGS sequence"/>
</dbReference>
<evidence type="ECO:0000313" key="7">
    <source>
        <dbReference type="EMBL" id="CAI3996799.1"/>
    </source>
</evidence>
<evidence type="ECO:0000256" key="3">
    <source>
        <dbReference type="ARBA" id="ARBA00022989"/>
    </source>
</evidence>
<keyword evidence="4 5" id="KW-0472">Membrane</keyword>
<dbReference type="GO" id="GO:0005794">
    <property type="term" value="C:Golgi apparatus"/>
    <property type="evidence" value="ECO:0007669"/>
    <property type="project" value="TreeGrafter"/>
</dbReference>
<reference evidence="7" key="1">
    <citation type="submission" date="2022-10" db="EMBL/GenBank/DDBJ databases">
        <authorList>
            <person name="Chen Y."/>
            <person name="Dougan E. K."/>
            <person name="Chan C."/>
            <person name="Rhodes N."/>
            <person name="Thang M."/>
        </authorList>
    </citation>
    <scope>NUCLEOTIDE SEQUENCE</scope>
</reference>
<gene>
    <name evidence="7" type="ORF">C1SCF055_LOCUS23241</name>
</gene>
<dbReference type="InterPro" id="IPR004895">
    <property type="entry name" value="Prenylated_rab_accept_PRA1"/>
</dbReference>
<evidence type="ECO:0000256" key="2">
    <source>
        <dbReference type="ARBA" id="ARBA00022692"/>
    </source>
</evidence>
<protein>
    <recommendedName>
        <fullName evidence="5">PRA1 family protein</fullName>
    </recommendedName>
</protein>
<dbReference type="AlphaFoldDB" id="A0A9P1G0U4"/>
<dbReference type="EMBL" id="CAMXCT030002244">
    <property type="protein sequence ID" value="CAL4784111.1"/>
    <property type="molecule type" value="Genomic_DNA"/>
</dbReference>
<keyword evidence="9" id="KW-1185">Reference proteome</keyword>
<feature type="transmembrane region" description="Helical" evidence="5">
    <location>
        <begin position="138"/>
        <end position="170"/>
    </location>
</feature>
<evidence type="ECO:0000313" key="8">
    <source>
        <dbReference type="EMBL" id="CAL1150174.1"/>
    </source>
</evidence>
<feature type="transmembrane region" description="Helical" evidence="5">
    <location>
        <begin position="80"/>
        <end position="113"/>
    </location>
</feature>
<dbReference type="Pfam" id="PF03208">
    <property type="entry name" value="PRA1"/>
    <property type="match status" value="1"/>
</dbReference>
<dbReference type="EMBL" id="CAMXCT020002244">
    <property type="protein sequence ID" value="CAL1150174.1"/>
    <property type="molecule type" value="Genomic_DNA"/>
</dbReference>
<accession>A0A9P1G0U4</accession>
<reference evidence="8" key="2">
    <citation type="submission" date="2024-04" db="EMBL/GenBank/DDBJ databases">
        <authorList>
            <person name="Chen Y."/>
            <person name="Shah S."/>
            <person name="Dougan E. K."/>
            <person name="Thang M."/>
            <person name="Chan C."/>
        </authorList>
    </citation>
    <scope>NUCLEOTIDE SEQUENCE [LARGE SCALE GENOMIC DNA]</scope>
</reference>
<evidence type="ECO:0000256" key="6">
    <source>
        <dbReference type="SAM" id="MobiDB-lite"/>
    </source>
</evidence>
<dbReference type="PANTHER" id="PTHR19317">
    <property type="entry name" value="PRENYLATED RAB ACCEPTOR 1-RELATED"/>
    <property type="match status" value="1"/>
</dbReference>
<comment type="similarity">
    <text evidence="5">Belongs to the PRA1 family.</text>
</comment>
<evidence type="ECO:0000256" key="1">
    <source>
        <dbReference type="ARBA" id="ARBA00004141"/>
    </source>
</evidence>
<dbReference type="OrthoDB" id="446965at2759"/>